<comment type="caution">
    <text evidence="2">The sequence shown here is derived from an EMBL/GenBank/DDBJ whole genome shotgun (WGS) entry which is preliminary data.</text>
</comment>
<proteinExistence type="predicted"/>
<name>A0ABR4Y6F3_9BACI</name>
<protein>
    <submittedName>
        <fullName evidence="2">Transcriptional regulator</fullName>
    </submittedName>
</protein>
<dbReference type="Pfam" id="PF12844">
    <property type="entry name" value="HTH_19"/>
    <property type="match status" value="1"/>
</dbReference>
<dbReference type="CDD" id="cd00093">
    <property type="entry name" value="HTH_XRE"/>
    <property type="match status" value="1"/>
</dbReference>
<evidence type="ECO:0000259" key="1">
    <source>
        <dbReference type="PROSITE" id="PS50943"/>
    </source>
</evidence>
<dbReference type="SMART" id="SM00530">
    <property type="entry name" value="HTH_XRE"/>
    <property type="match status" value="1"/>
</dbReference>
<organism evidence="2 3">
    <name type="scientific">Lysinibacillus boronitolerans JCM 21713 = 10a = NBRC 103108</name>
    <dbReference type="NCBI Taxonomy" id="1294264"/>
    <lineage>
        <taxon>Bacteria</taxon>
        <taxon>Bacillati</taxon>
        <taxon>Bacillota</taxon>
        <taxon>Bacilli</taxon>
        <taxon>Bacillales</taxon>
        <taxon>Bacillaceae</taxon>
        <taxon>Lysinibacillus</taxon>
    </lineage>
</organism>
<evidence type="ECO:0000313" key="2">
    <source>
        <dbReference type="EMBL" id="KGR89368.1"/>
    </source>
</evidence>
<gene>
    <name evidence="2" type="ORF">CD31_00740</name>
</gene>
<dbReference type="Proteomes" id="UP000030487">
    <property type="component" value="Unassembled WGS sequence"/>
</dbReference>
<dbReference type="EMBL" id="JPVR01000046">
    <property type="protein sequence ID" value="KGR89368.1"/>
    <property type="molecule type" value="Genomic_DNA"/>
</dbReference>
<feature type="domain" description="HTH cro/C1-type" evidence="1">
    <location>
        <begin position="9"/>
        <end position="63"/>
    </location>
</feature>
<evidence type="ECO:0000313" key="3">
    <source>
        <dbReference type="Proteomes" id="UP000030487"/>
    </source>
</evidence>
<keyword evidence="3" id="KW-1185">Reference proteome</keyword>
<dbReference type="SUPFAM" id="SSF47413">
    <property type="entry name" value="lambda repressor-like DNA-binding domains"/>
    <property type="match status" value="1"/>
</dbReference>
<dbReference type="PROSITE" id="PS50943">
    <property type="entry name" value="HTH_CROC1"/>
    <property type="match status" value="1"/>
</dbReference>
<reference evidence="2 3" key="1">
    <citation type="submission" date="2014-02" db="EMBL/GenBank/DDBJ databases">
        <title>Draft genome sequence of Lysinibacillus boronitolerans NBRC 103108.</title>
        <authorList>
            <person name="Zhang F."/>
            <person name="Wang G."/>
            <person name="Zhang L."/>
        </authorList>
    </citation>
    <scope>NUCLEOTIDE SEQUENCE [LARGE SCALE GENOMIC DNA]</scope>
    <source>
        <strain evidence="2 3">NBRC 103108</strain>
    </source>
</reference>
<dbReference type="RefSeq" id="WP_036074977.1">
    <property type="nucleotide sequence ID" value="NZ_AVCW01000036.1"/>
</dbReference>
<dbReference type="Gene3D" id="1.10.260.40">
    <property type="entry name" value="lambda repressor-like DNA-binding domains"/>
    <property type="match status" value="1"/>
</dbReference>
<dbReference type="InterPro" id="IPR010982">
    <property type="entry name" value="Lambda_DNA-bd_dom_sf"/>
</dbReference>
<dbReference type="InterPro" id="IPR001387">
    <property type="entry name" value="Cro/C1-type_HTH"/>
</dbReference>
<accession>A0ABR4Y6F3</accession>
<sequence length="118" mass="13784">MSTTINQRVKQVRTELNLSQAKFAKAISISNSHIAGIELEHRKVNDRIIRLICITFNVNENWLNTGEGEMFKSPADTKFEMAMTIFKELNPEYQEFVLKQIDELLKIQNNRKNKQTKE</sequence>